<evidence type="ECO:0000256" key="1">
    <source>
        <dbReference type="SAM" id="MobiDB-lite"/>
    </source>
</evidence>
<keyword evidence="3" id="KW-0812">Transmembrane</keyword>
<dbReference type="Proteomes" id="UP000037660">
    <property type="component" value="Unassembled WGS sequence"/>
</dbReference>
<organism evidence="3 4">
    <name type="scientific">Piscinibacter sakaiensis</name>
    <name type="common">Ideonella sakaiensis</name>
    <dbReference type="NCBI Taxonomy" id="1547922"/>
    <lineage>
        <taxon>Bacteria</taxon>
        <taxon>Pseudomonadati</taxon>
        <taxon>Pseudomonadota</taxon>
        <taxon>Betaproteobacteria</taxon>
        <taxon>Burkholderiales</taxon>
        <taxon>Sphaerotilaceae</taxon>
        <taxon>Piscinibacter</taxon>
    </lineage>
</organism>
<gene>
    <name evidence="3" type="ORF">ISF6_2045</name>
</gene>
<feature type="compositionally biased region" description="Pro residues" evidence="1">
    <location>
        <begin position="94"/>
        <end position="112"/>
    </location>
</feature>
<reference evidence="4" key="1">
    <citation type="submission" date="2015-07" db="EMBL/GenBank/DDBJ databases">
        <title>Discovery of a poly(ethylene terephthalate assimilation.</title>
        <authorList>
            <person name="Yoshida S."/>
            <person name="Hiraga K."/>
            <person name="Takehana T."/>
            <person name="Taniguchi I."/>
            <person name="Yamaji H."/>
            <person name="Maeda Y."/>
            <person name="Toyohara K."/>
            <person name="Miyamoto K."/>
            <person name="Kimura Y."/>
            <person name="Oda K."/>
        </authorList>
    </citation>
    <scope>NUCLEOTIDE SEQUENCE [LARGE SCALE GENOMIC DNA]</scope>
    <source>
        <strain evidence="4">NBRC 110686 / TISTR 2288 / 201-F6</strain>
    </source>
</reference>
<feature type="compositionally biased region" description="Basic and acidic residues" evidence="1">
    <location>
        <begin position="34"/>
        <end position="82"/>
    </location>
</feature>
<feature type="region of interest" description="Disordered" evidence="1">
    <location>
        <begin position="28"/>
        <end position="122"/>
    </location>
</feature>
<comment type="caution">
    <text evidence="3">The sequence shown here is derived from an EMBL/GenBank/DDBJ whole genome shotgun (WGS) entry which is preliminary data.</text>
</comment>
<feature type="signal peptide" evidence="2">
    <location>
        <begin position="1"/>
        <end position="32"/>
    </location>
</feature>
<dbReference type="STRING" id="1547922.ISF6_2045"/>
<keyword evidence="2" id="KW-0732">Signal</keyword>
<sequence>MNRHTMSSTGRRFGAALLAVSMGLGSAGLAQAQPRDRDHGGPRVSESRDGASRWDGRRDDRGPRHDRDGRPGPRHGWDDRRGPPPGHAPGWHRGPPPPPVARGWHPGPPHRPPQFVRGGHLPPQYRHHNYVVSNWRGHHLSPPPRGYHWVQADGRYVLAAIATGLILQVLLNP</sequence>
<dbReference type="InterPro" id="IPR024572">
    <property type="entry name" value="RcnB"/>
</dbReference>
<evidence type="ECO:0000313" key="4">
    <source>
        <dbReference type="Proteomes" id="UP000037660"/>
    </source>
</evidence>
<reference evidence="3 4" key="2">
    <citation type="journal article" date="2016" name="Science">
        <title>A bacterium that degrades and assimilates poly(ethylene terephthalate).</title>
        <authorList>
            <person name="Yoshida S."/>
            <person name="Hiraga K."/>
            <person name="Takehana T."/>
            <person name="Taniguchi I."/>
            <person name="Yamaji H."/>
            <person name="Maeda Y."/>
            <person name="Toyohara K."/>
            <person name="Miyamoto K."/>
            <person name="Kimura Y."/>
            <person name="Oda K."/>
        </authorList>
    </citation>
    <scope>NUCLEOTIDE SEQUENCE [LARGE SCALE GENOMIC DNA]</scope>
    <source>
        <strain evidence="4">NBRC 110686 / TISTR 2288 / 201-F6</strain>
    </source>
</reference>
<dbReference type="AlphaFoldDB" id="A0A0K8P210"/>
<dbReference type="Pfam" id="PF11776">
    <property type="entry name" value="RcnB"/>
    <property type="match status" value="1"/>
</dbReference>
<dbReference type="EMBL" id="BBYR01000032">
    <property type="protein sequence ID" value="GAP36205.1"/>
    <property type="molecule type" value="Genomic_DNA"/>
</dbReference>
<accession>A0A0K8P210</accession>
<evidence type="ECO:0000313" key="3">
    <source>
        <dbReference type="EMBL" id="GAP36205.1"/>
    </source>
</evidence>
<dbReference type="RefSeq" id="WP_054020202.1">
    <property type="nucleotide sequence ID" value="NZ_BBYR01000032.1"/>
</dbReference>
<name>A0A0K8P210_PISS1</name>
<keyword evidence="4" id="KW-1185">Reference proteome</keyword>
<feature type="chain" id="PRO_5005513617" evidence="2">
    <location>
        <begin position="33"/>
        <end position="173"/>
    </location>
</feature>
<evidence type="ECO:0000256" key="2">
    <source>
        <dbReference type="SAM" id="SignalP"/>
    </source>
</evidence>
<protein>
    <submittedName>
        <fullName evidence="3">Putative transmembrane protein</fullName>
    </submittedName>
</protein>
<dbReference type="Gene3D" id="3.10.450.160">
    <property type="entry name" value="inner membrane protein cigr"/>
    <property type="match status" value="1"/>
</dbReference>
<proteinExistence type="predicted"/>
<keyword evidence="3" id="KW-0472">Membrane</keyword>